<comment type="similarity">
    <text evidence="2 12">Belongs to the ALAD family.</text>
</comment>
<evidence type="ECO:0000256" key="5">
    <source>
        <dbReference type="ARBA" id="ARBA00023133"/>
    </source>
</evidence>
<dbReference type="SMART" id="SM01004">
    <property type="entry name" value="ALAD"/>
    <property type="match status" value="1"/>
</dbReference>
<dbReference type="Proteomes" id="UP000033774">
    <property type="component" value="Unassembled WGS sequence"/>
</dbReference>
<keyword evidence="7 11" id="KW-0627">Porphyrin biosynthesis</keyword>
<dbReference type="PROSITE" id="PS00169">
    <property type="entry name" value="D_ALA_DEHYDRATASE"/>
    <property type="match status" value="1"/>
</dbReference>
<dbReference type="PANTHER" id="PTHR11458">
    <property type="entry name" value="DELTA-AMINOLEVULINIC ACID DEHYDRATASE"/>
    <property type="match status" value="1"/>
</dbReference>
<proteinExistence type="inferred from homology"/>
<dbReference type="PATRIC" id="fig|552518.3.peg.1185"/>
<keyword evidence="10" id="KW-0460">Magnesium</keyword>
<dbReference type="EC" id="4.2.1.24" evidence="3 11"/>
<organism evidence="13 14">
    <name type="scientific">Elstera litoralis</name>
    <dbReference type="NCBI Taxonomy" id="552518"/>
    <lineage>
        <taxon>Bacteria</taxon>
        <taxon>Pseudomonadati</taxon>
        <taxon>Pseudomonadota</taxon>
        <taxon>Alphaproteobacteria</taxon>
        <taxon>Rhodospirillales</taxon>
        <taxon>Rhodospirillaceae</taxon>
        <taxon>Elstera</taxon>
    </lineage>
</organism>
<keyword evidence="6 11" id="KW-0456">Lyase</keyword>
<keyword evidence="14" id="KW-1185">Reference proteome</keyword>
<dbReference type="PIRSF" id="PIRSF001415">
    <property type="entry name" value="Porphbilin_synth"/>
    <property type="match status" value="1"/>
</dbReference>
<reference evidence="13 14" key="1">
    <citation type="submission" date="2015-03" db="EMBL/GenBank/DDBJ databases">
        <title>Draft genome sequence of Elstera litoralis.</title>
        <authorList>
            <person name="Rahalkar M.C."/>
            <person name="Dhakephalkar P.K."/>
            <person name="Pore S.D."/>
            <person name="Arora P."/>
            <person name="Kapse N.G."/>
            <person name="Pandit P.S."/>
        </authorList>
    </citation>
    <scope>NUCLEOTIDE SEQUENCE [LARGE SCALE GENOMIC DNA]</scope>
    <source>
        <strain evidence="13 14">Dia-1</strain>
    </source>
</reference>
<evidence type="ECO:0000256" key="8">
    <source>
        <dbReference type="ARBA" id="ARBA00047651"/>
    </source>
</evidence>
<comment type="pathway">
    <text evidence="1">Porphyrin-containing compound metabolism; protoporphyrin-IX biosynthesis; coproporphyrinogen-III from 5-aminolevulinate: step 1/4.</text>
</comment>
<dbReference type="InterPro" id="IPR030656">
    <property type="entry name" value="ALAD_AS"/>
</dbReference>
<accession>A0A0F3ITA4</accession>
<evidence type="ECO:0000256" key="6">
    <source>
        <dbReference type="ARBA" id="ARBA00023239"/>
    </source>
</evidence>
<sequence>MSRPSVIPPTGFPFTRPRRTRMAGWSRRLVQENRLSAADLIWPVFVIDGENEARPISGLPGVSRLTIDLLIVEAKRAVGLGIPAIALFPAVDPSRKSDEAEEAWNPDGLMQRAIRAVKAAVPDIGLIGDVALDPYTLHGHDGIVVGDRVDNDESVAALVKMALAQAEAGIDVIAPSDMMDGRIGAIREALEENGYSQTLILSYAAKYSSGFYGPFRDALGVTGASYGPQGKATYQMDPANSDEALQEVAIDLSEGADWVMVKPGMPYLDVLYRVKETFAVPTFAYHVSGEYAMWKAGVAAGYIDGNRTLLETLIGFKRAGADGILTYAALEAAELLRG</sequence>
<keyword evidence="10" id="KW-0479">Metal-binding</keyword>
<name>A0A0F3ITA4_9PROT</name>
<gene>
    <name evidence="13" type="ORF">VZ95_09320</name>
</gene>
<dbReference type="GO" id="GO:0005829">
    <property type="term" value="C:cytosol"/>
    <property type="evidence" value="ECO:0007669"/>
    <property type="project" value="TreeGrafter"/>
</dbReference>
<evidence type="ECO:0000256" key="10">
    <source>
        <dbReference type="PIRSR" id="PIRSR001415-5"/>
    </source>
</evidence>
<evidence type="ECO:0000256" key="2">
    <source>
        <dbReference type="ARBA" id="ARBA00008055"/>
    </source>
</evidence>
<comment type="catalytic activity">
    <reaction evidence="8 11">
        <text>2 5-aminolevulinate = porphobilinogen + 2 H2O + H(+)</text>
        <dbReference type="Rhea" id="RHEA:24064"/>
        <dbReference type="ChEBI" id="CHEBI:15377"/>
        <dbReference type="ChEBI" id="CHEBI:15378"/>
        <dbReference type="ChEBI" id="CHEBI:58126"/>
        <dbReference type="ChEBI" id="CHEBI:356416"/>
        <dbReference type="EC" id="4.2.1.24"/>
    </reaction>
</comment>
<dbReference type="UniPathway" id="UPA00251">
    <property type="reaction ID" value="UER00318"/>
</dbReference>
<dbReference type="SUPFAM" id="SSF51569">
    <property type="entry name" value="Aldolase"/>
    <property type="match status" value="1"/>
</dbReference>
<evidence type="ECO:0000256" key="11">
    <source>
        <dbReference type="RuleBase" id="RU000515"/>
    </source>
</evidence>
<dbReference type="GO" id="GO:0004655">
    <property type="term" value="F:porphobilinogen synthase activity"/>
    <property type="evidence" value="ECO:0007669"/>
    <property type="project" value="UniProtKB-EC"/>
</dbReference>
<evidence type="ECO:0000256" key="7">
    <source>
        <dbReference type="ARBA" id="ARBA00023244"/>
    </source>
</evidence>
<dbReference type="PANTHER" id="PTHR11458:SF0">
    <property type="entry name" value="DELTA-AMINOLEVULINIC ACID DEHYDRATASE"/>
    <property type="match status" value="1"/>
</dbReference>
<evidence type="ECO:0000313" key="14">
    <source>
        <dbReference type="Proteomes" id="UP000033774"/>
    </source>
</evidence>
<evidence type="ECO:0000256" key="9">
    <source>
        <dbReference type="PIRSR" id="PIRSR001415-1"/>
    </source>
</evidence>
<dbReference type="InterPro" id="IPR001731">
    <property type="entry name" value="ALAD"/>
</dbReference>
<feature type="active site" description="Schiff-base intermediate with substrate" evidence="9">
    <location>
        <position position="262"/>
    </location>
</feature>
<dbReference type="AlphaFoldDB" id="A0A0F3ITA4"/>
<dbReference type="PRINTS" id="PR00144">
    <property type="entry name" value="DALDHYDRTASE"/>
</dbReference>
<dbReference type="CDD" id="cd04823">
    <property type="entry name" value="ALAD_PBGS_aspartate_rich"/>
    <property type="match status" value="1"/>
</dbReference>
<evidence type="ECO:0000256" key="12">
    <source>
        <dbReference type="RuleBase" id="RU004161"/>
    </source>
</evidence>
<feature type="binding site" evidence="10">
    <location>
        <position position="247"/>
    </location>
    <ligand>
        <name>Mg(2+)</name>
        <dbReference type="ChEBI" id="CHEBI:18420"/>
    </ligand>
</feature>
<dbReference type="FunFam" id="3.20.20.70:FF:000019">
    <property type="entry name" value="Delta-aminolevulinic acid dehydratase"/>
    <property type="match status" value="1"/>
</dbReference>
<dbReference type="GO" id="GO:0008270">
    <property type="term" value="F:zinc ion binding"/>
    <property type="evidence" value="ECO:0007669"/>
    <property type="project" value="TreeGrafter"/>
</dbReference>
<dbReference type="InterPro" id="IPR013785">
    <property type="entry name" value="Aldolase_TIM"/>
</dbReference>
<protein>
    <recommendedName>
        <fullName evidence="4 11">Delta-aminolevulinic acid dehydratase</fullName>
        <ecNumber evidence="3 11">4.2.1.24</ecNumber>
    </recommendedName>
</protein>
<comment type="subunit">
    <text evidence="11">Homooctamer.</text>
</comment>
<dbReference type="Pfam" id="PF00490">
    <property type="entry name" value="ALAD"/>
    <property type="match status" value="1"/>
</dbReference>
<dbReference type="EMBL" id="LAJY01000213">
    <property type="protein sequence ID" value="KJV09778.1"/>
    <property type="molecule type" value="Genomic_DNA"/>
</dbReference>
<dbReference type="OrthoDB" id="9805001at2"/>
<evidence type="ECO:0000256" key="3">
    <source>
        <dbReference type="ARBA" id="ARBA00012053"/>
    </source>
</evidence>
<feature type="active site" description="Schiff-base intermediate with substrate" evidence="9">
    <location>
        <position position="206"/>
    </location>
</feature>
<evidence type="ECO:0000313" key="13">
    <source>
        <dbReference type="EMBL" id="KJV09778.1"/>
    </source>
</evidence>
<dbReference type="NCBIfam" id="NF006762">
    <property type="entry name" value="PRK09283.1"/>
    <property type="match status" value="1"/>
</dbReference>
<dbReference type="Gene3D" id="3.20.20.70">
    <property type="entry name" value="Aldolase class I"/>
    <property type="match status" value="1"/>
</dbReference>
<comment type="caution">
    <text evidence="13">The sequence shown here is derived from an EMBL/GenBank/DDBJ whole genome shotgun (WGS) entry which is preliminary data.</text>
</comment>
<dbReference type="GO" id="GO:0006782">
    <property type="term" value="P:protoporphyrinogen IX biosynthetic process"/>
    <property type="evidence" value="ECO:0007669"/>
    <property type="project" value="UniProtKB-UniPathway"/>
</dbReference>
<keyword evidence="5" id="KW-0350">Heme biosynthesis</keyword>
<evidence type="ECO:0000256" key="4">
    <source>
        <dbReference type="ARBA" id="ARBA00020771"/>
    </source>
</evidence>
<dbReference type="RefSeq" id="WP_045775603.1">
    <property type="nucleotide sequence ID" value="NZ_LAJY01000213.1"/>
</dbReference>
<evidence type="ECO:0000256" key="1">
    <source>
        <dbReference type="ARBA" id="ARBA00004694"/>
    </source>
</evidence>